<keyword evidence="4" id="KW-1185">Reference proteome</keyword>
<dbReference type="PANTHER" id="PTHR34473:SF3">
    <property type="entry name" value="TRANSMEMBRANE PROTEIN-RELATED"/>
    <property type="match status" value="1"/>
</dbReference>
<feature type="transmembrane region" description="Helical" evidence="1">
    <location>
        <begin position="50"/>
        <end position="68"/>
    </location>
</feature>
<evidence type="ECO:0000313" key="4">
    <source>
        <dbReference type="Proteomes" id="UP000650005"/>
    </source>
</evidence>
<reference evidence="3" key="1">
    <citation type="submission" date="2021-01" db="EMBL/GenBank/DDBJ databases">
        <title>Characterization of Corynebacterium spp. from penguins.</title>
        <authorList>
            <person name="Svec P."/>
        </authorList>
    </citation>
    <scope>NUCLEOTIDE SEQUENCE</scope>
    <source>
        <strain evidence="3">CCM 8835</strain>
    </source>
</reference>
<evidence type="ECO:0000259" key="2">
    <source>
        <dbReference type="Pfam" id="PF03703"/>
    </source>
</evidence>
<sequence>MDPMAAPVDSIPLNPVSPALAKARLITVLPVPVLLALGCAAAVWRWTPWFWIGVVLMLLTTVYLAWLIPAQVRLLGWAETTDELLITKGRVWYTFTVVPYGRVQFVDLTSGPVQRRFGLRTLTLHTASSTSDSEIPGLDMATAEALRDRLAVKARERMSGL</sequence>
<protein>
    <submittedName>
        <fullName evidence="3">PH domain-containing protein</fullName>
    </submittedName>
</protein>
<name>A0ABS1FN52_9CORY</name>
<dbReference type="PANTHER" id="PTHR34473">
    <property type="entry name" value="UPF0699 TRANSMEMBRANE PROTEIN YDBS"/>
    <property type="match status" value="1"/>
</dbReference>
<dbReference type="InterPro" id="IPR005182">
    <property type="entry name" value="YdbS-like_PH"/>
</dbReference>
<accession>A0ABS1FN52</accession>
<dbReference type="Pfam" id="PF03703">
    <property type="entry name" value="bPH_2"/>
    <property type="match status" value="1"/>
</dbReference>
<evidence type="ECO:0000256" key="1">
    <source>
        <dbReference type="SAM" id="Phobius"/>
    </source>
</evidence>
<gene>
    <name evidence="3" type="ORF">JIM95_09480</name>
</gene>
<dbReference type="EMBL" id="JAENIP010000016">
    <property type="protein sequence ID" value="MBK1844800.1"/>
    <property type="molecule type" value="Genomic_DNA"/>
</dbReference>
<keyword evidence="1" id="KW-1133">Transmembrane helix</keyword>
<proteinExistence type="predicted"/>
<feature type="domain" description="YdbS-like PH" evidence="2">
    <location>
        <begin position="76"/>
        <end position="150"/>
    </location>
</feature>
<feature type="transmembrane region" description="Helical" evidence="1">
    <location>
        <begin position="25"/>
        <end position="44"/>
    </location>
</feature>
<keyword evidence="1" id="KW-0472">Membrane</keyword>
<dbReference type="Proteomes" id="UP000650005">
    <property type="component" value="Unassembled WGS sequence"/>
</dbReference>
<evidence type="ECO:0000313" key="3">
    <source>
        <dbReference type="EMBL" id="MBK1844800.1"/>
    </source>
</evidence>
<organism evidence="3 4">
    <name type="scientific">Corynebacterium antarcticum</name>
    <dbReference type="NCBI Taxonomy" id="2800405"/>
    <lineage>
        <taxon>Bacteria</taxon>
        <taxon>Bacillati</taxon>
        <taxon>Actinomycetota</taxon>
        <taxon>Actinomycetes</taxon>
        <taxon>Mycobacteriales</taxon>
        <taxon>Corynebacteriaceae</taxon>
        <taxon>Corynebacterium</taxon>
    </lineage>
</organism>
<keyword evidence="1" id="KW-0812">Transmembrane</keyword>
<comment type="caution">
    <text evidence="3">The sequence shown here is derived from an EMBL/GenBank/DDBJ whole genome shotgun (WGS) entry which is preliminary data.</text>
</comment>